<feature type="domain" description="C2H2-type" evidence="9">
    <location>
        <begin position="112"/>
        <end position="141"/>
    </location>
</feature>
<keyword evidence="5" id="KW-0862">Zinc</keyword>
<evidence type="ECO:0000256" key="1">
    <source>
        <dbReference type="ARBA" id="ARBA00004123"/>
    </source>
</evidence>
<feature type="domain" description="C2H2-type" evidence="9">
    <location>
        <begin position="84"/>
        <end position="111"/>
    </location>
</feature>
<dbReference type="Proteomes" id="UP001235939">
    <property type="component" value="Chromosome 03"/>
</dbReference>
<evidence type="ECO:0000256" key="2">
    <source>
        <dbReference type="ARBA" id="ARBA00022723"/>
    </source>
</evidence>
<dbReference type="PROSITE" id="PS50157">
    <property type="entry name" value="ZINC_FINGER_C2H2_2"/>
    <property type="match status" value="8"/>
</dbReference>
<dbReference type="SMART" id="SM00355">
    <property type="entry name" value="ZnF_C2H2"/>
    <property type="match status" value="12"/>
</dbReference>
<keyword evidence="6" id="KW-0238">DNA-binding</keyword>
<gene>
    <name evidence="10" type="ORF">LAZ67_3005576</name>
</gene>
<feature type="domain" description="C2H2-type" evidence="9">
    <location>
        <begin position="142"/>
        <end position="169"/>
    </location>
</feature>
<keyword evidence="4 8" id="KW-0863">Zinc-finger</keyword>
<evidence type="ECO:0000256" key="3">
    <source>
        <dbReference type="ARBA" id="ARBA00022737"/>
    </source>
</evidence>
<keyword evidence="3" id="KW-0677">Repeat</keyword>
<dbReference type="PANTHER" id="PTHR24392:SF31">
    <property type="entry name" value="C2H2-TYPE DOMAIN-CONTAINING PROTEIN"/>
    <property type="match status" value="1"/>
</dbReference>
<evidence type="ECO:0000256" key="7">
    <source>
        <dbReference type="ARBA" id="ARBA00023242"/>
    </source>
</evidence>
<reference evidence="10 11" key="1">
    <citation type="submission" date="2022-01" db="EMBL/GenBank/DDBJ databases">
        <title>A chromosomal length assembly of Cordylochernes scorpioides.</title>
        <authorList>
            <person name="Zeh D."/>
            <person name="Zeh J."/>
        </authorList>
    </citation>
    <scope>NUCLEOTIDE SEQUENCE [LARGE SCALE GENOMIC DNA]</scope>
    <source>
        <strain evidence="10">IN4F17</strain>
        <tissue evidence="10">Whole Body</tissue>
    </source>
</reference>
<evidence type="ECO:0000256" key="5">
    <source>
        <dbReference type="ARBA" id="ARBA00022833"/>
    </source>
</evidence>
<dbReference type="InterPro" id="IPR013087">
    <property type="entry name" value="Znf_C2H2_type"/>
</dbReference>
<keyword evidence="7" id="KW-0539">Nucleus</keyword>
<feature type="domain" description="C2H2-type" evidence="9">
    <location>
        <begin position="283"/>
        <end position="310"/>
    </location>
</feature>
<feature type="domain" description="C2H2-type" evidence="9">
    <location>
        <begin position="447"/>
        <end position="475"/>
    </location>
</feature>
<dbReference type="PANTHER" id="PTHR24392">
    <property type="entry name" value="ZINC FINGER PROTEIN"/>
    <property type="match status" value="1"/>
</dbReference>
<evidence type="ECO:0000259" key="9">
    <source>
        <dbReference type="PROSITE" id="PS50157"/>
    </source>
</evidence>
<dbReference type="SUPFAM" id="SSF57667">
    <property type="entry name" value="beta-beta-alpha zinc fingers"/>
    <property type="match status" value="7"/>
</dbReference>
<evidence type="ECO:0000256" key="4">
    <source>
        <dbReference type="ARBA" id="ARBA00022771"/>
    </source>
</evidence>
<dbReference type="Pfam" id="PF00096">
    <property type="entry name" value="zf-C2H2"/>
    <property type="match status" value="3"/>
</dbReference>
<organism evidence="10 11">
    <name type="scientific">Cordylochernes scorpioides</name>
    <dbReference type="NCBI Taxonomy" id="51811"/>
    <lineage>
        <taxon>Eukaryota</taxon>
        <taxon>Metazoa</taxon>
        <taxon>Ecdysozoa</taxon>
        <taxon>Arthropoda</taxon>
        <taxon>Chelicerata</taxon>
        <taxon>Arachnida</taxon>
        <taxon>Pseudoscorpiones</taxon>
        <taxon>Cheliferoidea</taxon>
        <taxon>Chernetidae</taxon>
        <taxon>Cordylochernes</taxon>
    </lineage>
</organism>
<dbReference type="EMBL" id="CP092865">
    <property type="protein sequence ID" value="UYV65828.1"/>
    <property type="molecule type" value="Genomic_DNA"/>
</dbReference>
<evidence type="ECO:0000313" key="11">
    <source>
        <dbReference type="Proteomes" id="UP001235939"/>
    </source>
</evidence>
<sequence length="490" mass="56486">MNDYFSSLVERRGNWSDVFFYVDVQHLMFVLHMSGEVGLGLTPSSTEGAGVENSVVNLLVTDEVGSGPVYNTKITTKEAGKVMETCKYCGKQLEYKSQLIDHEKTHTGEREFMCDRKGCNFRSHRNFNVTQHKITHTEEKPFKCDRCNYKSTQKSHLRVHIRKHTNSKPYICDLCGFQTSYSGSLNRHKRNKHTDPALKCKLCKYVASGKADLRSHACKESLCCGEVWVQDPVQVPIHQSPRVSQHCPLLLLLCGTRTMQPHMSTTPALERRMTTKVPGKVMETCKYCDYPTQNKGLLKVHEMTHTGEKEFRCDWKGCNYRSNQKYCVKQHKFTHTKEKPFSCEHCNYTSALKVYMKIHVQKHISKPYICDKCNFETSYCNSLKRHKRYKHTDPALKCKLCKYVACGEADLRIHACNESLCCGVCGYKTHIKLNFTRHQEVHNSVLYSCSLCGKKSKSKPYFTKHMKDKHKIQKFNIEEYVTPATTSSDK</sequence>
<protein>
    <recommendedName>
        <fullName evidence="9">C2H2-type domain-containing protein</fullName>
    </recommendedName>
</protein>
<evidence type="ECO:0000256" key="8">
    <source>
        <dbReference type="PROSITE-ProRule" id="PRU00042"/>
    </source>
</evidence>
<feature type="domain" description="C2H2-type" evidence="9">
    <location>
        <begin position="311"/>
        <end position="340"/>
    </location>
</feature>
<proteinExistence type="predicted"/>
<comment type="subcellular location">
    <subcellularLocation>
        <location evidence="1">Nucleus</location>
    </subcellularLocation>
</comment>
<feature type="domain" description="C2H2-type" evidence="9">
    <location>
        <begin position="170"/>
        <end position="198"/>
    </location>
</feature>
<keyword evidence="11" id="KW-1185">Reference proteome</keyword>
<dbReference type="InterPro" id="IPR036236">
    <property type="entry name" value="Znf_C2H2_sf"/>
</dbReference>
<dbReference type="PROSITE" id="PS00028">
    <property type="entry name" value="ZINC_FINGER_C2H2_1"/>
    <property type="match status" value="1"/>
</dbReference>
<accession>A0ABY6KBA3</accession>
<evidence type="ECO:0000313" key="10">
    <source>
        <dbReference type="EMBL" id="UYV65828.1"/>
    </source>
</evidence>
<evidence type="ECO:0000256" key="6">
    <source>
        <dbReference type="ARBA" id="ARBA00023125"/>
    </source>
</evidence>
<keyword evidence="2" id="KW-0479">Metal-binding</keyword>
<name>A0ABY6KBA3_9ARAC</name>
<dbReference type="Gene3D" id="3.30.160.60">
    <property type="entry name" value="Classic Zinc Finger"/>
    <property type="match status" value="7"/>
</dbReference>
<feature type="domain" description="C2H2-type" evidence="9">
    <location>
        <begin position="368"/>
        <end position="396"/>
    </location>
</feature>